<keyword evidence="3" id="KW-1185">Reference proteome</keyword>
<evidence type="ECO:0000256" key="1">
    <source>
        <dbReference type="SAM" id="MobiDB-lite"/>
    </source>
</evidence>
<sequence length="111" mass="12108">MPPPAATVGTSRLNNGTLLSELAKIARSKSALARGPSRAQGYENRREFTRRPPSPVSRSKSLMVQKSVKRTVSSPARNERPTNKTRRPVPANRLAQASAASSRVTRSRKSN</sequence>
<evidence type="ECO:0000313" key="3">
    <source>
        <dbReference type="Proteomes" id="UP000186922"/>
    </source>
</evidence>
<protein>
    <submittedName>
        <fullName evidence="2">Uncharacterized protein</fullName>
    </submittedName>
</protein>
<gene>
    <name evidence="2" type="primary">RvY_00393-1</name>
    <name evidence="2" type="synonym">RvY_00393.1</name>
    <name evidence="2" type="ORF">RvY_00393</name>
</gene>
<comment type="caution">
    <text evidence="2">The sequence shown here is derived from an EMBL/GenBank/DDBJ whole genome shotgun (WGS) entry which is preliminary data.</text>
</comment>
<name>A0A1D1UMJ5_RAMVA</name>
<dbReference type="EMBL" id="BDGG01000001">
    <property type="protein sequence ID" value="GAU87563.1"/>
    <property type="molecule type" value="Genomic_DNA"/>
</dbReference>
<dbReference type="Proteomes" id="UP000186922">
    <property type="component" value="Unassembled WGS sequence"/>
</dbReference>
<dbReference type="AlphaFoldDB" id="A0A1D1UMJ5"/>
<proteinExistence type="predicted"/>
<feature type="region of interest" description="Disordered" evidence="1">
    <location>
        <begin position="27"/>
        <end position="111"/>
    </location>
</feature>
<accession>A0A1D1UMJ5</accession>
<organism evidence="2 3">
    <name type="scientific">Ramazzottius varieornatus</name>
    <name type="common">Water bear</name>
    <name type="synonym">Tardigrade</name>
    <dbReference type="NCBI Taxonomy" id="947166"/>
    <lineage>
        <taxon>Eukaryota</taxon>
        <taxon>Metazoa</taxon>
        <taxon>Ecdysozoa</taxon>
        <taxon>Tardigrada</taxon>
        <taxon>Eutardigrada</taxon>
        <taxon>Parachela</taxon>
        <taxon>Hypsibioidea</taxon>
        <taxon>Ramazzottiidae</taxon>
        <taxon>Ramazzottius</taxon>
    </lineage>
</organism>
<reference evidence="2 3" key="1">
    <citation type="journal article" date="2016" name="Nat. Commun.">
        <title>Extremotolerant tardigrade genome and improved radiotolerance of human cultured cells by tardigrade-unique protein.</title>
        <authorList>
            <person name="Hashimoto T."/>
            <person name="Horikawa D.D."/>
            <person name="Saito Y."/>
            <person name="Kuwahara H."/>
            <person name="Kozuka-Hata H."/>
            <person name="Shin-I T."/>
            <person name="Minakuchi Y."/>
            <person name="Ohishi K."/>
            <person name="Motoyama A."/>
            <person name="Aizu T."/>
            <person name="Enomoto A."/>
            <person name="Kondo K."/>
            <person name="Tanaka S."/>
            <person name="Hara Y."/>
            <person name="Koshikawa S."/>
            <person name="Sagara H."/>
            <person name="Miura T."/>
            <person name="Yokobori S."/>
            <person name="Miyagawa K."/>
            <person name="Suzuki Y."/>
            <person name="Kubo T."/>
            <person name="Oyama M."/>
            <person name="Kohara Y."/>
            <person name="Fujiyama A."/>
            <person name="Arakawa K."/>
            <person name="Katayama T."/>
            <person name="Toyoda A."/>
            <person name="Kunieda T."/>
        </authorList>
    </citation>
    <scope>NUCLEOTIDE SEQUENCE [LARGE SCALE GENOMIC DNA]</scope>
    <source>
        <strain evidence="2 3">YOKOZUNA-1</strain>
    </source>
</reference>
<feature type="compositionally biased region" description="Polar residues" evidence="1">
    <location>
        <begin position="60"/>
        <end position="76"/>
    </location>
</feature>
<evidence type="ECO:0000313" key="2">
    <source>
        <dbReference type="EMBL" id="GAU87563.1"/>
    </source>
</evidence>